<evidence type="ECO:0000313" key="2">
    <source>
        <dbReference type="Proteomes" id="UP000324748"/>
    </source>
</evidence>
<gene>
    <name evidence="1" type="ORF">PGT21_018936</name>
</gene>
<proteinExistence type="predicted"/>
<evidence type="ECO:0000313" key="1">
    <source>
        <dbReference type="EMBL" id="KAA1079642.1"/>
    </source>
</evidence>
<comment type="caution">
    <text evidence="1">The sequence shown here is derived from an EMBL/GenBank/DDBJ whole genome shotgun (WGS) entry which is preliminary data.</text>
</comment>
<name>A0A5B0MSU8_PUCGR</name>
<dbReference type="AlphaFoldDB" id="A0A5B0MSU8"/>
<accession>A0A5B0MSU8</accession>
<reference evidence="1 2" key="1">
    <citation type="submission" date="2019-05" db="EMBL/GenBank/DDBJ databases">
        <title>Emergence of the Ug99 lineage of the wheat stem rust pathogen through somatic hybridization.</title>
        <authorList>
            <person name="Li F."/>
            <person name="Upadhyaya N.M."/>
            <person name="Sperschneider J."/>
            <person name="Matny O."/>
            <person name="Nguyen-Phuc H."/>
            <person name="Mago R."/>
            <person name="Raley C."/>
            <person name="Miller M.E."/>
            <person name="Silverstein K.A.T."/>
            <person name="Henningsen E."/>
            <person name="Hirsch C.D."/>
            <person name="Visser B."/>
            <person name="Pretorius Z.A."/>
            <person name="Steffenson B.J."/>
            <person name="Schwessinger B."/>
            <person name="Dodds P.N."/>
            <person name="Figueroa M."/>
        </authorList>
    </citation>
    <scope>NUCLEOTIDE SEQUENCE [LARGE SCALE GENOMIC DNA]</scope>
    <source>
        <strain evidence="1">21-0</strain>
    </source>
</reference>
<keyword evidence="2" id="KW-1185">Reference proteome</keyword>
<sequence>MVDSAKSKALQDEVDKMPAVTWCDSAAAQPAGGDYICLLRATLTGNPYQLPTPRSYTWDN</sequence>
<dbReference type="Proteomes" id="UP000324748">
    <property type="component" value="Unassembled WGS sequence"/>
</dbReference>
<dbReference type="EMBL" id="VSWC01000132">
    <property type="protein sequence ID" value="KAA1079642.1"/>
    <property type="molecule type" value="Genomic_DNA"/>
</dbReference>
<protein>
    <submittedName>
        <fullName evidence="1">Uncharacterized protein</fullName>
    </submittedName>
</protein>
<organism evidence="1 2">
    <name type="scientific">Puccinia graminis f. sp. tritici</name>
    <dbReference type="NCBI Taxonomy" id="56615"/>
    <lineage>
        <taxon>Eukaryota</taxon>
        <taxon>Fungi</taxon>
        <taxon>Dikarya</taxon>
        <taxon>Basidiomycota</taxon>
        <taxon>Pucciniomycotina</taxon>
        <taxon>Pucciniomycetes</taxon>
        <taxon>Pucciniales</taxon>
        <taxon>Pucciniaceae</taxon>
        <taxon>Puccinia</taxon>
    </lineage>
</organism>